<keyword evidence="2" id="KW-1133">Transmembrane helix</keyword>
<keyword evidence="2" id="KW-0812">Transmembrane</keyword>
<proteinExistence type="predicted"/>
<feature type="transmembrane region" description="Helical" evidence="2">
    <location>
        <begin position="12"/>
        <end position="31"/>
    </location>
</feature>
<organism evidence="3 4">
    <name type="scientific">Amycolatopsis alkalitolerans</name>
    <dbReference type="NCBI Taxonomy" id="2547244"/>
    <lineage>
        <taxon>Bacteria</taxon>
        <taxon>Bacillati</taxon>
        <taxon>Actinomycetota</taxon>
        <taxon>Actinomycetes</taxon>
        <taxon>Pseudonocardiales</taxon>
        <taxon>Pseudonocardiaceae</taxon>
        <taxon>Amycolatopsis</taxon>
    </lineage>
</organism>
<feature type="region of interest" description="Disordered" evidence="1">
    <location>
        <begin position="197"/>
        <end position="274"/>
    </location>
</feature>
<gene>
    <name evidence="3" type="ORF">FG385_06555</name>
</gene>
<evidence type="ECO:0000256" key="1">
    <source>
        <dbReference type="SAM" id="MobiDB-lite"/>
    </source>
</evidence>
<reference evidence="3 4" key="1">
    <citation type="submission" date="2019-06" db="EMBL/GenBank/DDBJ databases">
        <title>Amycolatopsis alkalitolerans sp. nov., isolated from Gastrodia elata Blume.</title>
        <authorList>
            <person name="Narsing Rao M.P."/>
            <person name="Li W.J."/>
        </authorList>
    </citation>
    <scope>NUCLEOTIDE SEQUENCE [LARGE SCALE GENOMIC DNA]</scope>
    <source>
        <strain evidence="3 4">SYSUP0005</strain>
    </source>
</reference>
<dbReference type="AlphaFoldDB" id="A0A5C4M4N9"/>
<evidence type="ECO:0000313" key="4">
    <source>
        <dbReference type="Proteomes" id="UP000305546"/>
    </source>
</evidence>
<evidence type="ECO:0000313" key="3">
    <source>
        <dbReference type="EMBL" id="TNC28086.1"/>
    </source>
</evidence>
<dbReference type="RefSeq" id="WP_139095703.1">
    <property type="nucleotide sequence ID" value="NZ_VDFW01000004.1"/>
</dbReference>
<comment type="caution">
    <text evidence="3">The sequence shown here is derived from an EMBL/GenBank/DDBJ whole genome shotgun (WGS) entry which is preliminary data.</text>
</comment>
<dbReference type="Proteomes" id="UP000305546">
    <property type="component" value="Unassembled WGS sequence"/>
</dbReference>
<evidence type="ECO:0000256" key="2">
    <source>
        <dbReference type="SAM" id="Phobius"/>
    </source>
</evidence>
<feature type="compositionally biased region" description="Polar residues" evidence="1">
    <location>
        <begin position="255"/>
        <end position="274"/>
    </location>
</feature>
<dbReference type="OrthoDB" id="3635915at2"/>
<keyword evidence="2" id="KW-0472">Membrane</keyword>
<dbReference type="EMBL" id="VDFW01000004">
    <property type="protein sequence ID" value="TNC28086.1"/>
    <property type="molecule type" value="Genomic_DNA"/>
</dbReference>
<accession>A0A5C4M4N9</accession>
<feature type="compositionally biased region" description="Low complexity" evidence="1">
    <location>
        <begin position="108"/>
        <end position="125"/>
    </location>
</feature>
<feature type="transmembrane region" description="Helical" evidence="2">
    <location>
        <begin position="160"/>
        <end position="181"/>
    </location>
</feature>
<protein>
    <submittedName>
        <fullName evidence="3">Uncharacterized protein</fullName>
    </submittedName>
</protein>
<sequence length="274" mass="28598">MTGEEKETGRTGLKPAQVAASALAAITAAFLGSTLGVAGTVVGAGIASIITTVGGELYLRSLRRTREAARKTASVLTDTRLRQETRYVEPPATRPANPLVQRSPGPPQQRTQQLNLPPQLQPTQRFPVAGAGQSADGERTVYIPKPVEPRPKPPWWRNRWFLIVTTSVAAFVIGMFALTGFEKLTGHAVSGGSGTTFSQVVGRSPAGTPTTTQETTTVTETPSSQPSNSTAPSTQQSQTPTSTTPTQQVAPPSSASQTPAQTPTESASPTSAPG</sequence>
<name>A0A5C4M4N9_9PSEU</name>
<feature type="compositionally biased region" description="Low complexity" evidence="1">
    <location>
        <begin position="208"/>
        <end position="254"/>
    </location>
</feature>
<keyword evidence="4" id="KW-1185">Reference proteome</keyword>
<feature type="transmembrane region" description="Helical" evidence="2">
    <location>
        <begin position="37"/>
        <end position="59"/>
    </location>
</feature>
<feature type="region of interest" description="Disordered" evidence="1">
    <location>
        <begin position="83"/>
        <end position="145"/>
    </location>
</feature>